<evidence type="ECO:0000313" key="1">
    <source>
        <dbReference type="EMBL" id="KAL3522814.1"/>
    </source>
</evidence>
<dbReference type="AlphaFoldDB" id="A0ABD2ZUL6"/>
<evidence type="ECO:0000313" key="2">
    <source>
        <dbReference type="Proteomes" id="UP001630127"/>
    </source>
</evidence>
<dbReference type="Proteomes" id="UP001630127">
    <property type="component" value="Unassembled WGS sequence"/>
</dbReference>
<gene>
    <name evidence="1" type="ORF">ACH5RR_015648</name>
</gene>
<dbReference type="EMBL" id="JBJUIK010000007">
    <property type="protein sequence ID" value="KAL3522814.1"/>
    <property type="molecule type" value="Genomic_DNA"/>
</dbReference>
<reference evidence="1 2" key="1">
    <citation type="submission" date="2024-11" db="EMBL/GenBank/DDBJ databases">
        <title>A near-complete genome assembly of Cinchona calisaya.</title>
        <authorList>
            <person name="Lian D.C."/>
            <person name="Zhao X.W."/>
            <person name="Wei L."/>
        </authorList>
    </citation>
    <scope>NUCLEOTIDE SEQUENCE [LARGE SCALE GENOMIC DNA]</scope>
    <source>
        <tissue evidence="1">Nenye</tissue>
    </source>
</reference>
<comment type="caution">
    <text evidence="1">The sequence shown here is derived from an EMBL/GenBank/DDBJ whole genome shotgun (WGS) entry which is preliminary data.</text>
</comment>
<name>A0ABD2ZUL6_9GENT</name>
<keyword evidence="2" id="KW-1185">Reference proteome</keyword>
<accession>A0ABD2ZUL6</accession>
<proteinExistence type="predicted"/>
<sequence length="164" mass="17676">MSFDVDSKVDVVSSYADDRFADIRRVKLPLARGIGTTAFSVTVVDANVAEVVLGIITANPSTRDHGTVVHAADRQPLVMNTIGKRIWGSISTEASCLINLSSYCSKKASTQDHADVHLDILRKRTNSLILALACVGERLKLAAEAVEDGIFDDSPTIDNTSVEF</sequence>
<protein>
    <submittedName>
        <fullName evidence="1">Uncharacterized protein</fullName>
    </submittedName>
</protein>
<organism evidence="1 2">
    <name type="scientific">Cinchona calisaya</name>
    <dbReference type="NCBI Taxonomy" id="153742"/>
    <lineage>
        <taxon>Eukaryota</taxon>
        <taxon>Viridiplantae</taxon>
        <taxon>Streptophyta</taxon>
        <taxon>Embryophyta</taxon>
        <taxon>Tracheophyta</taxon>
        <taxon>Spermatophyta</taxon>
        <taxon>Magnoliopsida</taxon>
        <taxon>eudicotyledons</taxon>
        <taxon>Gunneridae</taxon>
        <taxon>Pentapetalae</taxon>
        <taxon>asterids</taxon>
        <taxon>lamiids</taxon>
        <taxon>Gentianales</taxon>
        <taxon>Rubiaceae</taxon>
        <taxon>Cinchonoideae</taxon>
        <taxon>Cinchoneae</taxon>
        <taxon>Cinchona</taxon>
    </lineage>
</organism>